<accession>A0A6J7HZ23</accession>
<protein>
    <submittedName>
        <fullName evidence="1">Unannotated protein</fullName>
    </submittedName>
</protein>
<sequence length="88" mass="9353">MWLEPADRQPLKCIVESVRPYAQPAESVAEFMPDPYVASYLTDLGSVQMAKANCPDGSLDWALPGAVMPVTVEAGSRSPLKSILGSGS</sequence>
<name>A0A6J7HZ23_9ZZZZ</name>
<proteinExistence type="predicted"/>
<dbReference type="EMBL" id="CAFBNB010000044">
    <property type="protein sequence ID" value="CAB4923717.1"/>
    <property type="molecule type" value="Genomic_DNA"/>
</dbReference>
<organism evidence="1">
    <name type="scientific">freshwater metagenome</name>
    <dbReference type="NCBI Taxonomy" id="449393"/>
    <lineage>
        <taxon>unclassified sequences</taxon>
        <taxon>metagenomes</taxon>
        <taxon>ecological metagenomes</taxon>
    </lineage>
</organism>
<evidence type="ECO:0000313" key="1">
    <source>
        <dbReference type="EMBL" id="CAB4923717.1"/>
    </source>
</evidence>
<dbReference type="AlphaFoldDB" id="A0A6J7HZ23"/>
<reference evidence="1" key="1">
    <citation type="submission" date="2020-05" db="EMBL/GenBank/DDBJ databases">
        <authorList>
            <person name="Chiriac C."/>
            <person name="Salcher M."/>
            <person name="Ghai R."/>
            <person name="Kavagutti S V."/>
        </authorList>
    </citation>
    <scope>NUCLEOTIDE SEQUENCE</scope>
</reference>
<gene>
    <name evidence="1" type="ORF">UFOPK3720_00363</name>
</gene>